<name>A0AA90TWE8_9BACI</name>
<evidence type="ECO:0000259" key="1">
    <source>
        <dbReference type="Pfam" id="PF05433"/>
    </source>
</evidence>
<protein>
    <submittedName>
        <fullName evidence="2">Blp family class II bacteriocin</fullName>
    </submittedName>
</protein>
<dbReference type="EMBL" id="JAVGVR010000002">
    <property type="protein sequence ID" value="MDQ6600721.1"/>
    <property type="molecule type" value="Genomic_DNA"/>
</dbReference>
<dbReference type="InterPro" id="IPR008816">
    <property type="entry name" value="Gly_zipper_2TM_dom"/>
</dbReference>
<gene>
    <name evidence="2" type="ORF">RCG21_31335</name>
</gene>
<feature type="domain" description="Glycine zipper 2TM" evidence="1">
    <location>
        <begin position="19"/>
        <end position="52"/>
    </location>
</feature>
<dbReference type="AlphaFoldDB" id="A0AA90TWE8"/>
<reference evidence="2" key="1">
    <citation type="submission" date="2023-08" db="EMBL/GenBank/DDBJ databases">
        <title>Nitrogen cycling bacteria in agricultural field soils.</title>
        <authorList>
            <person name="Jang J."/>
        </authorList>
    </citation>
    <scope>NUCLEOTIDE SEQUENCE</scope>
    <source>
        <strain evidence="2">PS3-36</strain>
    </source>
</reference>
<dbReference type="GO" id="GO:0019867">
    <property type="term" value="C:outer membrane"/>
    <property type="evidence" value="ECO:0007669"/>
    <property type="project" value="InterPro"/>
</dbReference>
<accession>A0AA90TWE8</accession>
<comment type="caution">
    <text evidence="2">The sequence shown here is derived from an EMBL/GenBank/DDBJ whole genome shotgun (WGS) entry which is preliminary data.</text>
</comment>
<dbReference type="Pfam" id="PF05433">
    <property type="entry name" value="Rick_17kDa_Anti"/>
    <property type="match status" value="1"/>
</dbReference>
<evidence type="ECO:0000313" key="3">
    <source>
        <dbReference type="Proteomes" id="UP001178888"/>
    </source>
</evidence>
<sequence>MADKNEFNRVDNDTGEAVDTVVGAVSGAAVGSAYGPIGTVVGAITGGVMGNNLVEGADEANDGDANRED</sequence>
<proteinExistence type="predicted"/>
<organism evidence="2 3">
    <name type="scientific">Bacillus salipaludis</name>
    <dbReference type="NCBI Taxonomy" id="2547811"/>
    <lineage>
        <taxon>Bacteria</taxon>
        <taxon>Bacillati</taxon>
        <taxon>Bacillota</taxon>
        <taxon>Bacilli</taxon>
        <taxon>Bacillales</taxon>
        <taxon>Bacillaceae</taxon>
        <taxon>Bacillus</taxon>
    </lineage>
</organism>
<evidence type="ECO:0000313" key="2">
    <source>
        <dbReference type="EMBL" id="MDQ6600721.1"/>
    </source>
</evidence>
<dbReference type="Proteomes" id="UP001178888">
    <property type="component" value="Unassembled WGS sequence"/>
</dbReference>
<dbReference type="RefSeq" id="WP_308914371.1">
    <property type="nucleotide sequence ID" value="NZ_JAVGVR010000002.1"/>
</dbReference>
<keyword evidence="3" id="KW-1185">Reference proteome</keyword>